<protein>
    <submittedName>
        <fullName evidence="2 4">CRISPR-associated protein</fullName>
    </submittedName>
</protein>
<evidence type="ECO:0000313" key="4">
    <source>
        <dbReference type="EMBL" id="STM37396.1"/>
    </source>
</evidence>
<name>A0A037YIP4_ECOLX</name>
<dbReference type="EMBL" id="UGFG01000001">
    <property type="protein sequence ID" value="STM37396.1"/>
    <property type="molecule type" value="Genomic_DNA"/>
</dbReference>
<evidence type="ECO:0000313" key="8">
    <source>
        <dbReference type="Proteomes" id="UP000530628"/>
    </source>
</evidence>
<dbReference type="SMART" id="SM01101">
    <property type="entry name" value="CRISPR_assoc"/>
    <property type="match status" value="1"/>
</dbReference>
<evidence type="ECO:0000313" key="3">
    <source>
        <dbReference type="EMBL" id="MWU33137.1"/>
    </source>
</evidence>
<dbReference type="Pfam" id="PF08798">
    <property type="entry name" value="CRISPR_assoc"/>
    <property type="match status" value="1"/>
</dbReference>
<proteinExistence type="predicted"/>
<evidence type="ECO:0000313" key="6">
    <source>
        <dbReference type="Proteomes" id="UP000441160"/>
    </source>
</evidence>
<dbReference type="Proteomes" id="UP000487258">
    <property type="component" value="Unassembled WGS sequence"/>
</dbReference>
<dbReference type="Proteomes" id="UP000530628">
    <property type="component" value="Unassembled WGS sequence"/>
</dbReference>
<dbReference type="Gene3D" id="3.30.70.1210">
    <property type="entry name" value="Crispr-associated protein, domain 2"/>
    <property type="match status" value="1"/>
</dbReference>
<reference evidence="4 5" key="1">
    <citation type="submission" date="2018-06" db="EMBL/GenBank/DDBJ databases">
        <authorList>
            <consortium name="Pathogen Informatics"/>
            <person name="Doyle S."/>
        </authorList>
    </citation>
    <scope>NUCLEOTIDE SEQUENCE [LARGE SCALE GENOMIC DNA]</scope>
    <source>
        <strain evidence="4 5">NCTC8500</strain>
    </source>
</reference>
<dbReference type="EMBL" id="AASWOY010000112">
    <property type="protein sequence ID" value="EFH6651952.1"/>
    <property type="molecule type" value="Genomic_DNA"/>
</dbReference>
<sequence length="216" mass="24751">MYLSRITLHTGQLSPAQLLHLVDRGEYVMHQWLWDLFPGGKERQFLYRREELQGAFRFFVLSQERPAESETFTIECRSFTPELSTGQQLCFNLRANPTICKAGKRHDLLMEAKRQVRGQAEGSDVWLHQQQAALDWLAAQGERSGFTLLDTSVDAYRQQQLRRENSWQLIQFSSVDYTGMLTVTDPGLFLQRLSQGYGKSRAFGCGLMLIKPGAEA</sequence>
<dbReference type="Proteomes" id="UP000254429">
    <property type="component" value="Unassembled WGS sequence"/>
</dbReference>
<dbReference type="Proteomes" id="UP000441160">
    <property type="component" value="Unassembled WGS sequence"/>
</dbReference>
<gene>
    <name evidence="2" type="primary">cas6e</name>
    <name evidence="1" type="ORF">GNW61_25020</name>
    <name evidence="3" type="ORF">GP944_20725</name>
    <name evidence="2" type="ORF">GQM04_25865</name>
    <name evidence="4" type="ORF">NCTC8500_01126</name>
</gene>
<dbReference type="InterPro" id="IPR010179">
    <property type="entry name" value="CRISPR-assoc_prot_Cse3"/>
</dbReference>
<dbReference type="EMBL" id="WTRX01000047">
    <property type="protein sequence ID" value="MWU33137.1"/>
    <property type="molecule type" value="Genomic_DNA"/>
</dbReference>
<organism evidence="2 7">
    <name type="scientific">Escherichia coli</name>
    <dbReference type="NCBI Taxonomy" id="562"/>
    <lineage>
        <taxon>Bacteria</taxon>
        <taxon>Pseudomonadati</taxon>
        <taxon>Pseudomonadota</taxon>
        <taxon>Gammaproteobacteria</taxon>
        <taxon>Enterobacterales</taxon>
        <taxon>Enterobacteriaceae</taxon>
        <taxon>Escherichia</taxon>
    </lineage>
</organism>
<accession>A0A037YIP4</accession>
<reference evidence="1 8" key="2">
    <citation type="submission" date="2019-11" db="EMBL/GenBank/DDBJ databases">
        <authorList>
            <consortium name="GenomeTrakr network: Whole genome sequencing for foodborne pathogen traceback"/>
        </authorList>
    </citation>
    <scope>NUCLEOTIDE SEQUENCE [LARGE SCALE GENOMIC DNA]</scope>
    <source>
        <strain evidence="1 8">PSU-2072</strain>
    </source>
</reference>
<dbReference type="SUPFAM" id="SSF117987">
    <property type="entry name" value="CRISPR-associated protein"/>
    <property type="match status" value="2"/>
</dbReference>
<evidence type="ECO:0000313" key="5">
    <source>
        <dbReference type="Proteomes" id="UP000254429"/>
    </source>
</evidence>
<evidence type="ECO:0000313" key="2">
    <source>
        <dbReference type="EMBL" id="MWL48857.1"/>
    </source>
</evidence>
<dbReference type="CDD" id="cd09664">
    <property type="entry name" value="Cas6_I-E"/>
    <property type="match status" value="1"/>
</dbReference>
<reference evidence="3 6" key="4">
    <citation type="submission" date="2019-12" db="EMBL/GenBank/DDBJ databases">
        <title>Enteriobacteria Tanzani isolates_8377-8380.</title>
        <authorList>
            <person name="Subbiah M."/>
            <person name="Call D."/>
        </authorList>
    </citation>
    <scope>NUCLEOTIDE SEQUENCE [LARGE SCALE GENOMIC DNA]</scope>
    <source>
        <strain evidence="3 6">8378wB3</strain>
    </source>
</reference>
<dbReference type="EMBL" id="WTMY01000502">
    <property type="protein sequence ID" value="MWL48857.1"/>
    <property type="molecule type" value="Genomic_DNA"/>
</dbReference>
<reference evidence="2 7" key="3">
    <citation type="submission" date="2019-12" db="EMBL/GenBank/DDBJ databases">
        <title>Enteriobacteria Tanzani isolates_10432.</title>
        <authorList>
            <person name="Subbiah M."/>
            <person name="Call D."/>
        </authorList>
    </citation>
    <scope>NUCLEOTIDE SEQUENCE [LARGE SCALE GENOMIC DNA]</scope>
    <source>
        <strain evidence="2 7">10432wF6</strain>
    </source>
</reference>
<evidence type="ECO:0000313" key="1">
    <source>
        <dbReference type="EMBL" id="EFH6651952.1"/>
    </source>
</evidence>
<evidence type="ECO:0000313" key="7">
    <source>
        <dbReference type="Proteomes" id="UP000487258"/>
    </source>
</evidence>
<dbReference type="NCBIfam" id="TIGR01907">
    <property type="entry name" value="casE_Cse3"/>
    <property type="match status" value="1"/>
</dbReference>
<dbReference type="RefSeq" id="WP_000281461.1">
    <property type="nucleotide sequence ID" value="NZ_AP021891.1"/>
</dbReference>
<dbReference type="AlphaFoldDB" id="A0A037YIP4"/>
<dbReference type="Gene3D" id="3.30.70.1200">
    <property type="entry name" value="Crispr-associated protein, domain 1"/>
    <property type="match status" value="1"/>
</dbReference>